<evidence type="ECO:0000313" key="7">
    <source>
        <dbReference type="EMBL" id="MBC2595863.1"/>
    </source>
</evidence>
<dbReference type="SUPFAM" id="SSF56281">
    <property type="entry name" value="Metallo-hydrolase/oxidoreductase"/>
    <property type="match status" value="1"/>
</dbReference>
<sequence>MKLNLLQCGSIRVQRHLIQGGIGGPPEVPVPFFLIEHNGSRILFDVGYGRSAINAPATGTYVPLMSQEDYVVDQLVRLGLGVDDITHIVISHLHGDHFEGLEAFRDVPCYLQKTELDHVGNTWLSQRYPVDWQWLKGDHDLLGDGRIQILHTPGHSVGHQSVLLTLDSRVSVFLAADAACYEAAFEQRSLPANIFDRAAGLETFEKIDALRQAGAQIIYGHDPTQWRKLLQEERHACME</sequence>
<dbReference type="AlphaFoldDB" id="A0A842HH61"/>
<dbReference type="GO" id="GO:0016787">
    <property type="term" value="F:hydrolase activity"/>
    <property type="evidence" value="ECO:0007669"/>
    <property type="project" value="UniProtKB-KW"/>
</dbReference>
<feature type="domain" description="Metallo-beta-lactamase" evidence="6">
    <location>
        <begin position="29"/>
        <end position="221"/>
    </location>
</feature>
<protein>
    <submittedName>
        <fullName evidence="7">N-acyl homoserine lactonase family protein</fullName>
    </submittedName>
</protein>
<accession>A0A842HH61</accession>
<keyword evidence="8" id="KW-1185">Reference proteome</keyword>
<organism evidence="7 8">
    <name type="scientific">Ruficoccus amylovorans</name>
    <dbReference type="NCBI Taxonomy" id="1804625"/>
    <lineage>
        <taxon>Bacteria</taxon>
        <taxon>Pseudomonadati</taxon>
        <taxon>Verrucomicrobiota</taxon>
        <taxon>Opitutia</taxon>
        <taxon>Puniceicoccales</taxon>
        <taxon>Cerasicoccaceae</taxon>
        <taxon>Ruficoccus</taxon>
    </lineage>
</organism>
<evidence type="ECO:0000259" key="6">
    <source>
        <dbReference type="SMART" id="SM00849"/>
    </source>
</evidence>
<dbReference type="InterPro" id="IPR051013">
    <property type="entry name" value="MBL_superfamily_lactonases"/>
</dbReference>
<dbReference type="EMBL" id="JACHVB010000054">
    <property type="protein sequence ID" value="MBC2595863.1"/>
    <property type="molecule type" value="Genomic_DNA"/>
</dbReference>
<gene>
    <name evidence="7" type="ORF">H5P28_16485</name>
</gene>
<comment type="similarity">
    <text evidence="2">Belongs to the metallo-beta-lactamase superfamily.</text>
</comment>
<dbReference type="PANTHER" id="PTHR42978">
    <property type="entry name" value="QUORUM-QUENCHING LACTONASE YTNP-RELATED-RELATED"/>
    <property type="match status" value="1"/>
</dbReference>
<keyword evidence="3" id="KW-0479">Metal-binding</keyword>
<proteinExistence type="inferred from homology"/>
<dbReference type="PANTHER" id="PTHR42978:SF2">
    <property type="entry name" value="102 KBASES UNSTABLE REGION: FROM 1 TO 119443"/>
    <property type="match status" value="1"/>
</dbReference>
<keyword evidence="4" id="KW-0378">Hydrolase</keyword>
<dbReference type="Proteomes" id="UP000546464">
    <property type="component" value="Unassembled WGS sequence"/>
</dbReference>
<dbReference type="SMART" id="SM00849">
    <property type="entry name" value="Lactamase_B"/>
    <property type="match status" value="1"/>
</dbReference>
<dbReference type="InterPro" id="IPR001279">
    <property type="entry name" value="Metallo-B-lactamas"/>
</dbReference>
<dbReference type="InterPro" id="IPR036866">
    <property type="entry name" value="RibonucZ/Hydroxyglut_hydro"/>
</dbReference>
<evidence type="ECO:0000313" key="8">
    <source>
        <dbReference type="Proteomes" id="UP000546464"/>
    </source>
</evidence>
<name>A0A842HH61_9BACT</name>
<dbReference type="CDD" id="cd07729">
    <property type="entry name" value="AHL_lactonase_MBL-fold"/>
    <property type="match status" value="1"/>
</dbReference>
<comment type="cofactor">
    <cofactor evidence="1">
        <name>Zn(2+)</name>
        <dbReference type="ChEBI" id="CHEBI:29105"/>
    </cofactor>
</comment>
<dbReference type="Gene3D" id="3.60.15.10">
    <property type="entry name" value="Ribonuclease Z/Hydroxyacylglutathione hydrolase-like"/>
    <property type="match status" value="1"/>
</dbReference>
<dbReference type="RefSeq" id="WP_185676798.1">
    <property type="nucleotide sequence ID" value="NZ_JACHVB010000054.1"/>
</dbReference>
<dbReference type="GO" id="GO:0046872">
    <property type="term" value="F:metal ion binding"/>
    <property type="evidence" value="ECO:0007669"/>
    <property type="project" value="UniProtKB-KW"/>
</dbReference>
<evidence type="ECO:0000256" key="1">
    <source>
        <dbReference type="ARBA" id="ARBA00001947"/>
    </source>
</evidence>
<keyword evidence="5" id="KW-0862">Zinc</keyword>
<evidence type="ECO:0000256" key="3">
    <source>
        <dbReference type="ARBA" id="ARBA00022723"/>
    </source>
</evidence>
<evidence type="ECO:0000256" key="2">
    <source>
        <dbReference type="ARBA" id="ARBA00007749"/>
    </source>
</evidence>
<reference evidence="7 8" key="1">
    <citation type="submission" date="2020-07" db="EMBL/GenBank/DDBJ databases">
        <authorList>
            <person name="Feng X."/>
        </authorList>
    </citation>
    <scope>NUCLEOTIDE SEQUENCE [LARGE SCALE GENOMIC DNA]</scope>
    <source>
        <strain evidence="7 8">JCM31066</strain>
    </source>
</reference>
<dbReference type="Pfam" id="PF00753">
    <property type="entry name" value="Lactamase_B"/>
    <property type="match status" value="1"/>
</dbReference>
<evidence type="ECO:0000256" key="5">
    <source>
        <dbReference type="ARBA" id="ARBA00022833"/>
    </source>
</evidence>
<evidence type="ECO:0000256" key="4">
    <source>
        <dbReference type="ARBA" id="ARBA00022801"/>
    </source>
</evidence>
<comment type="caution">
    <text evidence="7">The sequence shown here is derived from an EMBL/GenBank/DDBJ whole genome shotgun (WGS) entry which is preliminary data.</text>
</comment>